<sequence length="259" mass="27693">MQLPLVATALSNSLGTSLLGTVGNPKAIVTVTLPSGTEIQPGVDVTGNFVVAVSKKDSIGTATVVAVLPDDLDSWTKTEVELKAPKPIVTAIISTHGNTRSLEGSVNQSGLFVEVQVPEDPHPIQVPIDEHLEFKLPLPIALQPKDLKVTALNPLSGEKIDVKVELGVTTKTMTIPILTEDMIEDYARQAEMRRASKVAHDEALIKQVADKEAFVTSIIDTISVNSDAPAVMTAAEQPEETVAAPTKKRGFFGWLFGRK</sequence>
<reference evidence="1 2" key="1">
    <citation type="submission" date="2018-07" db="EMBL/GenBank/DDBJ databases">
        <title>Genomic Encyclopedia of Type Strains, Phase III (KMG-III): the genomes of soil and plant-associated and newly described type strains.</title>
        <authorList>
            <person name="Whitman W."/>
        </authorList>
    </citation>
    <scope>NUCLEOTIDE SEQUENCE [LARGE SCALE GENOMIC DNA]</scope>
    <source>
        <strain evidence="1 2">CECT 7031</strain>
    </source>
</reference>
<protein>
    <submittedName>
        <fullName evidence="1">Uncharacterized protein</fullName>
    </submittedName>
</protein>
<dbReference type="KEGG" id="wso:WSWS_00308"/>
<organism evidence="1 2">
    <name type="scientific">Weissella soli</name>
    <dbReference type="NCBI Taxonomy" id="155866"/>
    <lineage>
        <taxon>Bacteria</taxon>
        <taxon>Bacillati</taxon>
        <taxon>Bacillota</taxon>
        <taxon>Bacilli</taxon>
        <taxon>Lactobacillales</taxon>
        <taxon>Lactobacillaceae</taxon>
        <taxon>Weissella</taxon>
    </lineage>
</organism>
<evidence type="ECO:0000313" key="2">
    <source>
        <dbReference type="Proteomes" id="UP000254912"/>
    </source>
</evidence>
<keyword evidence="2" id="KW-1185">Reference proteome</keyword>
<accession>A0A288QV04</accession>
<dbReference type="RefSeq" id="WP_070229609.1">
    <property type="nucleotide sequence ID" value="NZ_BJYO01000006.1"/>
</dbReference>
<dbReference type="GeneID" id="94545518"/>
<dbReference type="Proteomes" id="UP000254912">
    <property type="component" value="Unassembled WGS sequence"/>
</dbReference>
<evidence type="ECO:0000313" key="1">
    <source>
        <dbReference type="EMBL" id="RDL01557.1"/>
    </source>
</evidence>
<name>A0A288QV04_9LACO</name>
<dbReference type="AlphaFoldDB" id="A0A288QV04"/>
<gene>
    <name evidence="1" type="ORF">DFP99_1463</name>
</gene>
<dbReference type="EMBL" id="QRAS01000004">
    <property type="protein sequence ID" value="RDL01557.1"/>
    <property type="molecule type" value="Genomic_DNA"/>
</dbReference>
<comment type="caution">
    <text evidence="1">The sequence shown here is derived from an EMBL/GenBank/DDBJ whole genome shotgun (WGS) entry which is preliminary data.</text>
</comment>
<proteinExistence type="predicted"/>